<dbReference type="GeneID" id="76835151"/>
<name>A0A9X9S291_METOG</name>
<organism evidence="1 2">
    <name type="scientific">Methanogenium organophilum</name>
    <dbReference type="NCBI Taxonomy" id="2199"/>
    <lineage>
        <taxon>Archaea</taxon>
        <taxon>Methanobacteriati</taxon>
        <taxon>Methanobacteriota</taxon>
        <taxon>Stenosarchaea group</taxon>
        <taxon>Methanomicrobia</taxon>
        <taxon>Methanomicrobiales</taxon>
        <taxon>Methanomicrobiaceae</taxon>
        <taxon>Methanogenium</taxon>
    </lineage>
</organism>
<keyword evidence="2" id="KW-1185">Reference proteome</keyword>
<evidence type="ECO:0000313" key="1">
    <source>
        <dbReference type="EMBL" id="WAI00482.1"/>
    </source>
</evidence>
<sequence length="179" mass="20840">MPESGLSFEEEEAIRSKFIAILLSGADRPIKNKINFQKELFLFAKSFPKFFALFEFIPHYYGPYSQSAADSIENHDDYFVSDTKGIYLTAEGKNIAEESLLNEFSTENREKIIISMNIVRSLYDSLTSDELMFLVYKTYDYTEKSDKIDSLLEKKEYLAGRLLKKGVITEKRYRELIED</sequence>
<reference evidence="1" key="1">
    <citation type="submission" date="2022-11" db="EMBL/GenBank/DDBJ databases">
        <title>Complete genome sequence of Methanogenium organophilum DSM 3596.</title>
        <authorList>
            <person name="Chen S.-C."/>
            <person name="Lai S.-J."/>
            <person name="You Y.-T."/>
        </authorList>
    </citation>
    <scope>NUCLEOTIDE SEQUENCE</scope>
    <source>
        <strain evidence="1">DSM 3596</strain>
    </source>
</reference>
<evidence type="ECO:0000313" key="2">
    <source>
        <dbReference type="Proteomes" id="UP001163096"/>
    </source>
</evidence>
<proteinExistence type="predicted"/>
<dbReference type="Proteomes" id="UP001163096">
    <property type="component" value="Chromosome"/>
</dbReference>
<gene>
    <name evidence="1" type="ORF">OU421_08575</name>
</gene>
<evidence type="ECO:0008006" key="3">
    <source>
        <dbReference type="Google" id="ProtNLM"/>
    </source>
</evidence>
<dbReference type="RefSeq" id="WP_268185681.1">
    <property type="nucleotide sequence ID" value="NZ_CP113361.1"/>
</dbReference>
<dbReference type="EMBL" id="CP113361">
    <property type="protein sequence ID" value="WAI00482.1"/>
    <property type="molecule type" value="Genomic_DNA"/>
</dbReference>
<accession>A0A9X9S291</accession>
<dbReference type="AlphaFoldDB" id="A0A9X9S291"/>
<protein>
    <recommendedName>
        <fullName evidence="3">Antitoxin SocA-like Panacea domain-containing protein</fullName>
    </recommendedName>
</protein>
<dbReference type="KEGG" id="mou:OU421_08575"/>